<accession>A0ABU5C2I4</accession>
<evidence type="ECO:0000313" key="2">
    <source>
        <dbReference type="EMBL" id="MDY0393509.1"/>
    </source>
</evidence>
<dbReference type="Proteomes" id="UP001281447">
    <property type="component" value="Unassembled WGS sequence"/>
</dbReference>
<gene>
    <name evidence="2" type="ORF">RWE15_02495</name>
</gene>
<dbReference type="InterPro" id="IPR015995">
    <property type="entry name" value="MlrC_N"/>
</dbReference>
<reference evidence="2 3" key="1">
    <citation type="submission" date="2023-10" db="EMBL/GenBank/DDBJ databases">
        <title>Virgibacillus halophilus 5B73C genome.</title>
        <authorList>
            <person name="Miliotis G."/>
            <person name="Sengupta P."/>
            <person name="Hameed A."/>
            <person name="Chuvochina M."/>
            <person name="Mcdonagh F."/>
            <person name="Simpson A.C."/>
            <person name="Singh N.K."/>
            <person name="Rekha P.D."/>
            <person name="Raman K."/>
            <person name="Hugenholtz P."/>
            <person name="Venkateswaran K."/>
        </authorList>
    </citation>
    <scope>NUCLEOTIDE SEQUENCE [LARGE SCALE GENOMIC DNA]</scope>
    <source>
        <strain evidence="2 3">5B73C</strain>
    </source>
</reference>
<protein>
    <submittedName>
        <fullName evidence="2">M81 family metallopeptidase</fullName>
    </submittedName>
</protein>
<dbReference type="Pfam" id="PF07364">
    <property type="entry name" value="DUF1485"/>
    <property type="match status" value="1"/>
</dbReference>
<evidence type="ECO:0000313" key="3">
    <source>
        <dbReference type="Proteomes" id="UP001281447"/>
    </source>
</evidence>
<evidence type="ECO:0000259" key="1">
    <source>
        <dbReference type="Pfam" id="PF07364"/>
    </source>
</evidence>
<sequence>MKIIVGGLYHESNTFNPFVTNKEDFVLVEGEKILDRVASTQVFREANVDIVPSIHAFGLSSGIVTKDAYRYFADKMLHVIKNETDIDGIWLHLHGSMTVEGIGSGELQLLKEIREIVGKEIPISLALDIHGNNAKDLTNYVNIIRAYRTVPHVDQPETEIITARLLLEMLEKNTKVKPAFFEIANDHRRGNSVGCCGSLKINFQQIR</sequence>
<dbReference type="EMBL" id="JAWDIP010000003">
    <property type="protein sequence ID" value="MDY0393509.1"/>
    <property type="molecule type" value="Genomic_DNA"/>
</dbReference>
<name>A0ABU5C2I4_9BACI</name>
<proteinExistence type="predicted"/>
<feature type="domain" description="Microcystin LR degradation protein MlrC N-terminal" evidence="1">
    <location>
        <begin position="2"/>
        <end position="182"/>
    </location>
</feature>
<comment type="caution">
    <text evidence="2">The sequence shown here is derived from an EMBL/GenBank/DDBJ whole genome shotgun (WGS) entry which is preliminary data.</text>
</comment>
<organism evidence="2 3">
    <name type="scientific">Tigheibacillus halophilus</name>
    <dbReference type="NCBI Taxonomy" id="361280"/>
    <lineage>
        <taxon>Bacteria</taxon>
        <taxon>Bacillati</taxon>
        <taxon>Bacillota</taxon>
        <taxon>Bacilli</taxon>
        <taxon>Bacillales</taxon>
        <taxon>Bacillaceae</taxon>
        <taxon>Tigheibacillus</taxon>
    </lineage>
</organism>
<keyword evidence="3" id="KW-1185">Reference proteome</keyword>